<evidence type="ECO:0000256" key="1">
    <source>
        <dbReference type="ARBA" id="ARBA00004496"/>
    </source>
</evidence>
<dbReference type="EMBL" id="JACBKZ010000007">
    <property type="protein sequence ID" value="KAF5946640.1"/>
    <property type="molecule type" value="Genomic_DNA"/>
</dbReference>
<evidence type="ECO:0000256" key="5">
    <source>
        <dbReference type="ARBA" id="ARBA00022598"/>
    </source>
</evidence>
<dbReference type="PANTHER" id="PTHR43450">
    <property type="entry name" value="ASPARTYL-TRNA SYNTHETASE"/>
    <property type="match status" value="1"/>
</dbReference>
<dbReference type="PRINTS" id="PR01042">
    <property type="entry name" value="TRNASYNTHASP"/>
</dbReference>
<comment type="subcellular location">
    <subcellularLocation>
        <location evidence="1">Cytoplasm</location>
    </subcellularLocation>
</comment>
<evidence type="ECO:0000256" key="7">
    <source>
        <dbReference type="ARBA" id="ARBA00022840"/>
    </source>
</evidence>
<evidence type="ECO:0000259" key="11">
    <source>
        <dbReference type="PROSITE" id="PS50862"/>
    </source>
</evidence>
<evidence type="ECO:0000256" key="10">
    <source>
        <dbReference type="ARBA" id="ARBA00047904"/>
    </source>
</evidence>
<dbReference type="GO" id="GO:0004815">
    <property type="term" value="F:aspartate-tRNA ligase activity"/>
    <property type="evidence" value="ECO:0007669"/>
    <property type="project" value="UniProtKB-EC"/>
</dbReference>
<dbReference type="GO" id="GO:0005829">
    <property type="term" value="C:cytosol"/>
    <property type="evidence" value="ECO:0007669"/>
    <property type="project" value="TreeGrafter"/>
</dbReference>
<proteinExistence type="inferred from homology"/>
<comment type="catalytic activity">
    <reaction evidence="10">
        <text>tRNA(Asp) + L-aspartate + ATP = L-aspartyl-tRNA(Asp) + AMP + diphosphate</text>
        <dbReference type="Rhea" id="RHEA:19649"/>
        <dbReference type="Rhea" id="RHEA-COMP:9660"/>
        <dbReference type="Rhea" id="RHEA-COMP:9678"/>
        <dbReference type="ChEBI" id="CHEBI:29991"/>
        <dbReference type="ChEBI" id="CHEBI:30616"/>
        <dbReference type="ChEBI" id="CHEBI:33019"/>
        <dbReference type="ChEBI" id="CHEBI:78442"/>
        <dbReference type="ChEBI" id="CHEBI:78516"/>
        <dbReference type="ChEBI" id="CHEBI:456215"/>
        <dbReference type="EC" id="6.1.1.12"/>
    </reaction>
</comment>
<evidence type="ECO:0000256" key="9">
    <source>
        <dbReference type="ARBA" id="ARBA00023146"/>
    </source>
</evidence>
<dbReference type="InterPro" id="IPR004523">
    <property type="entry name" value="Asp-tRNA_synthase_2"/>
</dbReference>
<comment type="caution">
    <text evidence="12">The sequence shown here is derived from an EMBL/GenBank/DDBJ whole genome shotgun (WGS) entry which is preliminary data.</text>
</comment>
<evidence type="ECO:0000256" key="2">
    <source>
        <dbReference type="ARBA" id="ARBA00005312"/>
    </source>
</evidence>
<dbReference type="EC" id="6.1.1.12" evidence="3"/>
<dbReference type="InterPro" id="IPR006195">
    <property type="entry name" value="aa-tRNA-synth_II"/>
</dbReference>
<evidence type="ECO:0000256" key="6">
    <source>
        <dbReference type="ARBA" id="ARBA00022741"/>
    </source>
</evidence>
<dbReference type="Pfam" id="PF00152">
    <property type="entry name" value="tRNA-synt_2"/>
    <property type="match status" value="1"/>
</dbReference>
<dbReference type="SMART" id="SM00717">
    <property type="entry name" value="SANT"/>
    <property type="match status" value="1"/>
</dbReference>
<comment type="similarity">
    <text evidence="2">Belongs to the class-II aminoacyl-tRNA synthetase family. Type 2 subfamily.</text>
</comment>
<reference evidence="13" key="1">
    <citation type="journal article" date="2020" name="Nat. Commun.">
        <title>Genome assembly of wild tea tree DASZ reveals pedigree and selection history of tea varieties.</title>
        <authorList>
            <person name="Zhang W."/>
            <person name="Zhang Y."/>
            <person name="Qiu H."/>
            <person name="Guo Y."/>
            <person name="Wan H."/>
            <person name="Zhang X."/>
            <person name="Scossa F."/>
            <person name="Alseekh S."/>
            <person name="Zhang Q."/>
            <person name="Wang P."/>
            <person name="Xu L."/>
            <person name="Schmidt M.H."/>
            <person name="Jia X."/>
            <person name="Li D."/>
            <person name="Zhu A."/>
            <person name="Guo F."/>
            <person name="Chen W."/>
            <person name="Ni D."/>
            <person name="Usadel B."/>
            <person name="Fernie A.R."/>
            <person name="Wen W."/>
        </authorList>
    </citation>
    <scope>NUCLEOTIDE SEQUENCE [LARGE SCALE GENOMIC DNA]</scope>
    <source>
        <strain evidence="13">cv. G240</strain>
    </source>
</reference>
<keyword evidence="7" id="KW-0067">ATP-binding</keyword>
<dbReference type="Gene3D" id="2.40.50.140">
    <property type="entry name" value="Nucleic acid-binding proteins"/>
    <property type="match status" value="1"/>
</dbReference>
<gene>
    <name evidence="12" type="ORF">HYC85_016868</name>
</gene>
<sequence length="376" mass="42503">MAFLVVRQRGFTAQCVLSVAPDVVSLQMVKFATGLSKDSYVDVDGIISVEIQVKKLYCISKAVPALPINIEDAASGEIEIEKALQIGGSSEGGSVVFKLDYKGQPACLAQSPQLHKQLAICGDFGLVFEIGPVFRAEDSYTHRHLCEFTGVDVEMEIKEHYSEVMDIVDRLFIAMFDSLNEKCQKELEAIGNQYPFEPLKIFRQFLLADGFVGIHTPNLNEKCQKELEAIGKQYPFEPLKVEIQVKKLYCISKTVPALPINIEDAARGEIEIEKALQKLEQGKRFSPEEDEIIKDAVSNYIRYNDLGEDGLAMVLRCGSRPKIRHCWKDISAVLPHRPLKSIYYRAHILFERAESHSWTTKELELVRKYHEQHGPK</sequence>
<organism evidence="12 13">
    <name type="scientific">Camellia sinensis</name>
    <name type="common">Tea plant</name>
    <name type="synonym">Thea sinensis</name>
    <dbReference type="NCBI Taxonomy" id="4442"/>
    <lineage>
        <taxon>Eukaryota</taxon>
        <taxon>Viridiplantae</taxon>
        <taxon>Streptophyta</taxon>
        <taxon>Embryophyta</taxon>
        <taxon>Tracheophyta</taxon>
        <taxon>Spermatophyta</taxon>
        <taxon>Magnoliopsida</taxon>
        <taxon>eudicotyledons</taxon>
        <taxon>Gunneridae</taxon>
        <taxon>Pentapetalae</taxon>
        <taxon>asterids</taxon>
        <taxon>Ericales</taxon>
        <taxon>Theaceae</taxon>
        <taxon>Camellia</taxon>
    </lineage>
</organism>
<dbReference type="SUPFAM" id="SSF50249">
    <property type="entry name" value="Nucleic acid-binding proteins"/>
    <property type="match status" value="1"/>
</dbReference>
<evidence type="ECO:0000256" key="3">
    <source>
        <dbReference type="ARBA" id="ARBA00012841"/>
    </source>
</evidence>
<accession>A0A7J7H106</accession>
<keyword evidence="5" id="KW-0436">Ligase</keyword>
<dbReference type="InterPro" id="IPR001005">
    <property type="entry name" value="SANT/Myb"/>
</dbReference>
<dbReference type="AlphaFoldDB" id="A0A7J7H106"/>
<dbReference type="InterPro" id="IPR045864">
    <property type="entry name" value="aa-tRNA-synth_II/BPL/LPL"/>
</dbReference>
<evidence type="ECO:0000256" key="4">
    <source>
        <dbReference type="ARBA" id="ARBA00022490"/>
    </source>
</evidence>
<reference evidence="12 13" key="2">
    <citation type="submission" date="2020-07" db="EMBL/GenBank/DDBJ databases">
        <title>Genome assembly of wild tea tree DASZ reveals pedigree and selection history of tea varieties.</title>
        <authorList>
            <person name="Zhang W."/>
        </authorList>
    </citation>
    <scope>NUCLEOTIDE SEQUENCE [LARGE SCALE GENOMIC DNA]</scope>
    <source>
        <strain evidence="13">cv. G240</strain>
        <tissue evidence="12">Leaf</tissue>
    </source>
</reference>
<keyword evidence="9" id="KW-0030">Aminoacyl-tRNA synthetase</keyword>
<feature type="domain" description="Aminoacyl-transfer RNA synthetases class-II family profile" evidence="11">
    <location>
        <begin position="127"/>
        <end position="335"/>
    </location>
</feature>
<keyword evidence="4" id="KW-0963">Cytoplasm</keyword>
<dbReference type="SUPFAM" id="SSF55681">
    <property type="entry name" value="Class II aaRS and biotin synthetases"/>
    <property type="match status" value="1"/>
</dbReference>
<dbReference type="InterPro" id="IPR012340">
    <property type="entry name" value="NA-bd_OB-fold"/>
</dbReference>
<dbReference type="InterPro" id="IPR002312">
    <property type="entry name" value="Asp/Asn-tRNA-synth_IIb"/>
</dbReference>
<dbReference type="InterPro" id="IPR004364">
    <property type="entry name" value="Aa-tRNA-synt_II"/>
</dbReference>
<keyword evidence="8" id="KW-0648">Protein biosynthesis</keyword>
<dbReference type="GO" id="GO:0005524">
    <property type="term" value="F:ATP binding"/>
    <property type="evidence" value="ECO:0007669"/>
    <property type="project" value="UniProtKB-KW"/>
</dbReference>
<protein>
    <recommendedName>
        <fullName evidence="3">aspartate--tRNA ligase</fullName>
        <ecNumber evidence="3">6.1.1.12</ecNumber>
    </recommendedName>
</protein>
<dbReference type="GO" id="GO:0017101">
    <property type="term" value="C:aminoacyl-tRNA synthetase multienzyme complex"/>
    <property type="evidence" value="ECO:0007669"/>
    <property type="project" value="TreeGrafter"/>
</dbReference>
<dbReference type="Proteomes" id="UP000593564">
    <property type="component" value="Unassembled WGS sequence"/>
</dbReference>
<dbReference type="PROSITE" id="PS50862">
    <property type="entry name" value="AA_TRNA_LIGASE_II"/>
    <property type="match status" value="1"/>
</dbReference>
<dbReference type="Gene3D" id="3.30.930.10">
    <property type="entry name" value="Bira Bifunctional Protein, Domain 2"/>
    <property type="match status" value="1"/>
</dbReference>
<dbReference type="PANTHER" id="PTHR43450:SF1">
    <property type="entry name" value="ASPARTATE--TRNA LIGASE, CYTOPLASMIC"/>
    <property type="match status" value="1"/>
</dbReference>
<keyword evidence="13" id="KW-1185">Reference proteome</keyword>
<dbReference type="GO" id="GO:0003723">
    <property type="term" value="F:RNA binding"/>
    <property type="evidence" value="ECO:0007669"/>
    <property type="project" value="TreeGrafter"/>
</dbReference>
<evidence type="ECO:0000313" key="13">
    <source>
        <dbReference type="Proteomes" id="UP000593564"/>
    </source>
</evidence>
<dbReference type="GO" id="GO:0006422">
    <property type="term" value="P:aspartyl-tRNA aminoacylation"/>
    <property type="evidence" value="ECO:0007669"/>
    <property type="project" value="InterPro"/>
</dbReference>
<evidence type="ECO:0000256" key="8">
    <source>
        <dbReference type="ARBA" id="ARBA00022917"/>
    </source>
</evidence>
<keyword evidence="6" id="KW-0547">Nucleotide-binding</keyword>
<evidence type="ECO:0000313" key="12">
    <source>
        <dbReference type="EMBL" id="KAF5946640.1"/>
    </source>
</evidence>
<name>A0A7J7H106_CAMSI</name>